<protein>
    <submittedName>
        <fullName evidence="1">Uncharacterized protein</fullName>
    </submittedName>
</protein>
<name>A0A168NP11_9BACL</name>
<evidence type="ECO:0000313" key="2">
    <source>
        <dbReference type="Proteomes" id="UP000076967"/>
    </source>
</evidence>
<gene>
    <name evidence="1" type="ORF">PGLA_00880</name>
</gene>
<dbReference type="OrthoDB" id="2622924at2"/>
<accession>A0A168NP11</accession>
<dbReference type="Proteomes" id="UP000076967">
    <property type="component" value="Unassembled WGS sequence"/>
</dbReference>
<comment type="caution">
    <text evidence="1">The sequence shown here is derived from an EMBL/GenBank/DDBJ whole genome shotgun (WGS) entry which is preliminary data.</text>
</comment>
<evidence type="ECO:0000313" key="1">
    <source>
        <dbReference type="EMBL" id="OAB45983.1"/>
    </source>
</evidence>
<sequence>MTNPTLNQRPEVTPYYAAVPTDKVSDRGNIIFNEYLFLTLEEAMQSGLDYKAVTWTDINMLADSGHCFEDMIINTPQGRFEWVTQYECDYDDEEIETDCTYRYVGAPEVFSEEIEEFLFYNKEAELISISDVDSGDSRLYTASINNLGEPIEIQFRVNC</sequence>
<proteinExistence type="predicted"/>
<dbReference type="AlphaFoldDB" id="A0A168NP11"/>
<organism evidence="1 2">
    <name type="scientific">Paenibacillus glacialis</name>
    <dbReference type="NCBI Taxonomy" id="494026"/>
    <lineage>
        <taxon>Bacteria</taxon>
        <taxon>Bacillati</taxon>
        <taxon>Bacillota</taxon>
        <taxon>Bacilli</taxon>
        <taxon>Bacillales</taxon>
        <taxon>Paenibacillaceae</taxon>
        <taxon>Paenibacillus</taxon>
    </lineage>
</organism>
<dbReference type="EMBL" id="LVJH01000002">
    <property type="protein sequence ID" value="OAB45983.1"/>
    <property type="molecule type" value="Genomic_DNA"/>
</dbReference>
<keyword evidence="2" id="KW-1185">Reference proteome</keyword>
<dbReference type="RefSeq" id="WP_068527370.1">
    <property type="nucleotide sequence ID" value="NZ_LVJH01000002.1"/>
</dbReference>
<reference evidence="1 2" key="1">
    <citation type="submission" date="2016-03" db="EMBL/GenBank/DDBJ databases">
        <title>Draft genome sequence of Paenibacillus glacialis DSM 22343.</title>
        <authorList>
            <person name="Shin S.-K."/>
            <person name="Yi H."/>
        </authorList>
    </citation>
    <scope>NUCLEOTIDE SEQUENCE [LARGE SCALE GENOMIC DNA]</scope>
    <source>
        <strain evidence="1 2">DSM 22343</strain>
    </source>
</reference>